<dbReference type="InterPro" id="IPR006118">
    <property type="entry name" value="Recombinase_CS"/>
</dbReference>
<dbReference type="InterPro" id="IPR006119">
    <property type="entry name" value="Resolv_N"/>
</dbReference>
<dbReference type="Pfam" id="PF00239">
    <property type="entry name" value="Resolvase"/>
    <property type="match status" value="1"/>
</dbReference>
<dbReference type="SUPFAM" id="SSF53041">
    <property type="entry name" value="Resolvase-like"/>
    <property type="match status" value="1"/>
</dbReference>
<keyword evidence="2" id="KW-0238">DNA-binding</keyword>
<evidence type="ECO:0000256" key="1">
    <source>
        <dbReference type="ARBA" id="ARBA00022908"/>
    </source>
</evidence>
<dbReference type="InterPro" id="IPR036162">
    <property type="entry name" value="Resolvase-like_N_sf"/>
</dbReference>
<sequence>MLIGYMRVSKADGSQACDLQRDALLAAGVDPAHIYEDQASGKREDRPGLTACIKALREGDTLLVWKLDRLGRDLRHLINTVHDLTGRGIGLKVLTGQGAAIDTTTAAGKLVFGIFAALSEFERELISERTVAGLASARARGRKGGRPFKMTAAKLRLAMAAIGQPETVIGNLCKELGIARQTLYRHVSPKGELRPDGVKLLSNG</sequence>
<comment type="caution">
    <text evidence="5">The sequence shown here is derived from an EMBL/GenBank/DDBJ whole genome shotgun (WGS) entry which is preliminary data.</text>
</comment>
<reference evidence="5 6" key="1">
    <citation type="submission" date="2020-09" db="EMBL/GenBank/DDBJ databases">
        <title>Methylomonas albis sp. nov. and Methylomonas fluvii sp. nov.: Two cold-adapted methanotrophs from the River Elbe and an amended description of Methylovulum psychrotolerans strain Eb1.</title>
        <authorList>
            <person name="Bussmann I.K."/>
            <person name="Klings K.-W."/>
            <person name="Warnstedt J."/>
            <person name="Hoppert M."/>
            <person name="Saborowski A."/>
            <person name="Horn F."/>
            <person name="Liebner S."/>
        </authorList>
    </citation>
    <scope>NUCLEOTIDE SEQUENCE [LARGE SCALE GENOMIC DNA]</scope>
    <source>
        <strain evidence="5 6">EbA</strain>
    </source>
</reference>
<evidence type="ECO:0000256" key="2">
    <source>
        <dbReference type="ARBA" id="ARBA00023125"/>
    </source>
</evidence>
<evidence type="ECO:0000259" key="4">
    <source>
        <dbReference type="PROSITE" id="PS51736"/>
    </source>
</evidence>
<keyword evidence="6" id="KW-1185">Reference proteome</keyword>
<protein>
    <submittedName>
        <fullName evidence="5">Recombinase family protein</fullName>
    </submittedName>
</protein>
<proteinExistence type="predicted"/>
<evidence type="ECO:0000313" key="5">
    <source>
        <dbReference type="EMBL" id="MBD9357318.1"/>
    </source>
</evidence>
<dbReference type="CDD" id="cd00569">
    <property type="entry name" value="HTH_Hin_like"/>
    <property type="match status" value="1"/>
</dbReference>
<dbReference type="SMART" id="SM00857">
    <property type="entry name" value="Resolvase"/>
    <property type="match status" value="1"/>
</dbReference>
<dbReference type="Proteomes" id="UP000652176">
    <property type="component" value="Unassembled WGS sequence"/>
</dbReference>
<dbReference type="RefSeq" id="WP_192375600.1">
    <property type="nucleotide sequence ID" value="NZ_CAJHIV010000001.1"/>
</dbReference>
<accession>A0ABR9D2I0</accession>
<dbReference type="PANTHER" id="PTHR30461:SF2">
    <property type="entry name" value="SERINE RECOMBINASE PINE-RELATED"/>
    <property type="match status" value="1"/>
</dbReference>
<evidence type="ECO:0000313" key="6">
    <source>
        <dbReference type="Proteomes" id="UP000652176"/>
    </source>
</evidence>
<evidence type="ECO:0000256" key="3">
    <source>
        <dbReference type="ARBA" id="ARBA00023172"/>
    </source>
</evidence>
<dbReference type="PANTHER" id="PTHR30461">
    <property type="entry name" value="DNA-INVERTASE FROM LAMBDOID PROPHAGE"/>
    <property type="match status" value="1"/>
</dbReference>
<dbReference type="Gene3D" id="3.40.50.1390">
    <property type="entry name" value="Resolvase, N-terminal catalytic domain"/>
    <property type="match status" value="1"/>
</dbReference>
<keyword evidence="3" id="KW-0233">DNA recombination</keyword>
<organism evidence="5 6">
    <name type="scientific">Methylomonas albis</name>
    <dbReference type="NCBI Taxonomy" id="1854563"/>
    <lineage>
        <taxon>Bacteria</taxon>
        <taxon>Pseudomonadati</taxon>
        <taxon>Pseudomonadota</taxon>
        <taxon>Gammaproteobacteria</taxon>
        <taxon>Methylococcales</taxon>
        <taxon>Methylococcaceae</taxon>
        <taxon>Methylomonas</taxon>
    </lineage>
</organism>
<feature type="domain" description="Resolvase/invertase-type recombinase catalytic" evidence="4">
    <location>
        <begin position="1"/>
        <end position="141"/>
    </location>
</feature>
<dbReference type="PROSITE" id="PS51736">
    <property type="entry name" value="RECOMBINASES_3"/>
    <property type="match status" value="1"/>
</dbReference>
<keyword evidence="1" id="KW-0229">DNA integration</keyword>
<name>A0ABR9D2I0_9GAMM</name>
<dbReference type="PROSITE" id="PS00398">
    <property type="entry name" value="RECOMBINASES_2"/>
    <property type="match status" value="1"/>
</dbReference>
<gene>
    <name evidence="5" type="ORF">IE877_15770</name>
</gene>
<dbReference type="EMBL" id="JACXSS010000001">
    <property type="protein sequence ID" value="MBD9357318.1"/>
    <property type="molecule type" value="Genomic_DNA"/>
</dbReference>
<dbReference type="CDD" id="cd03768">
    <property type="entry name" value="SR_ResInv"/>
    <property type="match status" value="1"/>
</dbReference>
<dbReference type="InterPro" id="IPR050639">
    <property type="entry name" value="SSR_resolvase"/>
</dbReference>